<comment type="function">
    <text evidence="6">A translational regulator that binds mRNA to regulate translation initiation and/or mRNA stability. Usually binds in the 5'-UTR at or near the Shine-Dalgarno sequence preventing ribosome-binding, thus repressing translation. Its main target seems to be the major flagellin gene, while its function is anatagonized by FliW.</text>
</comment>
<dbReference type="InterPro" id="IPR036107">
    <property type="entry name" value="CsrA_sf"/>
</dbReference>
<organism evidence="7 8">
    <name type="scientific">Thermanaerosceptrum fracticalcis</name>
    <dbReference type="NCBI Taxonomy" id="1712410"/>
    <lineage>
        <taxon>Bacteria</taxon>
        <taxon>Bacillati</taxon>
        <taxon>Bacillota</taxon>
        <taxon>Clostridia</taxon>
        <taxon>Eubacteriales</taxon>
        <taxon>Peptococcaceae</taxon>
        <taxon>Thermanaerosceptrum</taxon>
    </lineage>
</organism>
<dbReference type="EMBL" id="CP045798">
    <property type="protein sequence ID" value="QNB46909.1"/>
    <property type="molecule type" value="Genomic_DNA"/>
</dbReference>
<dbReference type="GO" id="GO:1902208">
    <property type="term" value="P:regulation of bacterial-type flagellum assembly"/>
    <property type="evidence" value="ECO:0007669"/>
    <property type="project" value="UniProtKB-UniRule"/>
</dbReference>
<dbReference type="OrthoDB" id="9809061at2"/>
<keyword evidence="3 6" id="KW-1005">Bacterial flagellum biogenesis</keyword>
<dbReference type="HAMAP" id="MF_00167">
    <property type="entry name" value="CsrA"/>
    <property type="match status" value="1"/>
</dbReference>
<keyword evidence="1 6" id="KW-0963">Cytoplasm</keyword>
<evidence type="ECO:0000256" key="4">
    <source>
        <dbReference type="ARBA" id="ARBA00022845"/>
    </source>
</evidence>
<evidence type="ECO:0000256" key="1">
    <source>
        <dbReference type="ARBA" id="ARBA00022490"/>
    </source>
</evidence>
<dbReference type="NCBIfam" id="TIGR00202">
    <property type="entry name" value="csrA"/>
    <property type="match status" value="1"/>
</dbReference>
<dbReference type="Gene3D" id="2.60.40.4380">
    <property type="entry name" value="Translational regulator CsrA"/>
    <property type="match status" value="1"/>
</dbReference>
<dbReference type="PANTHER" id="PTHR34984:SF1">
    <property type="entry name" value="CARBON STORAGE REGULATOR"/>
    <property type="match status" value="1"/>
</dbReference>
<dbReference type="GO" id="GO:0006402">
    <property type="term" value="P:mRNA catabolic process"/>
    <property type="evidence" value="ECO:0007669"/>
    <property type="project" value="InterPro"/>
</dbReference>
<evidence type="ECO:0000256" key="6">
    <source>
        <dbReference type="HAMAP-Rule" id="MF_00167"/>
    </source>
</evidence>
<comment type="subcellular location">
    <subcellularLocation>
        <location evidence="6">Cytoplasm</location>
    </subcellularLocation>
</comment>
<dbReference type="GO" id="GO:0044781">
    <property type="term" value="P:bacterial-type flagellum organization"/>
    <property type="evidence" value="ECO:0007669"/>
    <property type="project" value="UniProtKB-KW"/>
</dbReference>
<dbReference type="KEGG" id="tfr:BR63_11665"/>
<dbReference type="NCBIfam" id="NF002469">
    <property type="entry name" value="PRK01712.1"/>
    <property type="match status" value="1"/>
</dbReference>
<evidence type="ECO:0000256" key="5">
    <source>
        <dbReference type="ARBA" id="ARBA00022884"/>
    </source>
</evidence>
<dbReference type="GO" id="GO:0045947">
    <property type="term" value="P:negative regulation of translational initiation"/>
    <property type="evidence" value="ECO:0007669"/>
    <property type="project" value="UniProtKB-UniRule"/>
</dbReference>
<evidence type="ECO:0000256" key="2">
    <source>
        <dbReference type="ARBA" id="ARBA00022491"/>
    </source>
</evidence>
<dbReference type="GO" id="GO:0005829">
    <property type="term" value="C:cytosol"/>
    <property type="evidence" value="ECO:0007669"/>
    <property type="project" value="TreeGrafter"/>
</dbReference>
<dbReference type="PANTHER" id="PTHR34984">
    <property type="entry name" value="CARBON STORAGE REGULATOR"/>
    <property type="match status" value="1"/>
</dbReference>
<sequence length="79" mass="9042">MLVLTRKKEESIMIGDNIEIVVVEISPNQVRLGVKAPKNVSIYRKEIFEVIGEENRKSVESALDTALIKEQIKAFFEHE</sequence>
<evidence type="ECO:0000313" key="7">
    <source>
        <dbReference type="EMBL" id="QNB46909.1"/>
    </source>
</evidence>
<keyword evidence="4 6" id="KW-0810">Translation regulation</keyword>
<evidence type="ECO:0000256" key="3">
    <source>
        <dbReference type="ARBA" id="ARBA00022795"/>
    </source>
</evidence>
<evidence type="ECO:0000313" key="8">
    <source>
        <dbReference type="Proteomes" id="UP000515847"/>
    </source>
</evidence>
<keyword evidence="2 6" id="KW-0678">Repressor</keyword>
<keyword evidence="8" id="KW-1185">Reference proteome</keyword>
<dbReference type="RefSeq" id="WP_034420350.1">
    <property type="nucleotide sequence ID" value="NZ_CP045798.1"/>
</dbReference>
<accession>A0A7G6E4A5</accession>
<gene>
    <name evidence="6 7" type="primary">csrA</name>
    <name evidence="7" type="ORF">BR63_11665</name>
</gene>
<name>A0A7G6E4A5_THEFR</name>
<dbReference type="GO" id="GO:0048027">
    <property type="term" value="F:mRNA 5'-UTR binding"/>
    <property type="evidence" value="ECO:0007669"/>
    <property type="project" value="UniProtKB-UniRule"/>
</dbReference>
<dbReference type="FunFam" id="2.60.40.4380:FF:000002">
    <property type="entry name" value="Translational regulator CsrA"/>
    <property type="match status" value="1"/>
</dbReference>
<comment type="similarity">
    <text evidence="6">Belongs to the CsrA/RsmA family.</text>
</comment>
<keyword evidence="5 6" id="KW-0694">RNA-binding</keyword>
<dbReference type="Proteomes" id="UP000515847">
    <property type="component" value="Chromosome"/>
</dbReference>
<comment type="subunit">
    <text evidence="6">Homodimer; the beta-strands of each monomer intercalate to form a hydrophobic core, while the alpha-helices form wings that extend away from the core.</text>
</comment>
<dbReference type="GO" id="GO:0006109">
    <property type="term" value="P:regulation of carbohydrate metabolic process"/>
    <property type="evidence" value="ECO:0007669"/>
    <property type="project" value="InterPro"/>
</dbReference>
<dbReference type="InterPro" id="IPR003751">
    <property type="entry name" value="CsrA"/>
</dbReference>
<reference evidence="7 8" key="1">
    <citation type="journal article" date="2019" name="Front. Microbiol.">
        <title>Thermoanaerosceptrum fracticalcis gen. nov. sp. nov., a Novel Fumarate-Fermenting Microorganism From a Deep Fractured Carbonate Aquifer of the US Great Basin.</title>
        <authorList>
            <person name="Hamilton-Brehm S.D."/>
            <person name="Stewart L.E."/>
            <person name="Zavarin M."/>
            <person name="Caldwell M."/>
            <person name="Lawson P.A."/>
            <person name="Onstott T.C."/>
            <person name="Grzymski J."/>
            <person name="Neveux I."/>
            <person name="Lollar B.S."/>
            <person name="Russell C.E."/>
            <person name="Moser D.P."/>
        </authorList>
    </citation>
    <scope>NUCLEOTIDE SEQUENCE [LARGE SCALE GENOMIC DNA]</scope>
    <source>
        <strain evidence="7 8">DRI-13</strain>
    </source>
</reference>
<proteinExistence type="inferred from homology"/>
<dbReference type="Pfam" id="PF02599">
    <property type="entry name" value="CsrA"/>
    <property type="match status" value="1"/>
</dbReference>
<protein>
    <recommendedName>
        <fullName evidence="6">Translational regulator CsrA</fullName>
    </recommendedName>
</protein>
<dbReference type="SUPFAM" id="SSF117130">
    <property type="entry name" value="CsrA-like"/>
    <property type="match status" value="1"/>
</dbReference>
<dbReference type="AlphaFoldDB" id="A0A7G6E4A5"/>